<evidence type="ECO:0000259" key="8">
    <source>
        <dbReference type="PROSITE" id="PS51194"/>
    </source>
</evidence>
<feature type="domain" description="Helicase C-terminal" evidence="8">
    <location>
        <begin position="228"/>
        <end position="395"/>
    </location>
</feature>
<dbReference type="Proteomes" id="UP000246569">
    <property type="component" value="Unassembled WGS sequence"/>
</dbReference>
<keyword evidence="3 9" id="KW-0347">Helicase</keyword>
<evidence type="ECO:0000256" key="3">
    <source>
        <dbReference type="ARBA" id="ARBA00022806"/>
    </source>
</evidence>
<dbReference type="Gene3D" id="1.20.120.1080">
    <property type="match status" value="1"/>
</dbReference>
<organism evidence="9 10">
    <name type="scientific">Plasticicumulans acidivorans</name>
    <dbReference type="NCBI Taxonomy" id="886464"/>
    <lineage>
        <taxon>Bacteria</taxon>
        <taxon>Pseudomonadati</taxon>
        <taxon>Pseudomonadota</taxon>
        <taxon>Gammaproteobacteria</taxon>
        <taxon>Candidatus Competibacteraceae</taxon>
        <taxon>Plasticicumulans</taxon>
    </lineage>
</organism>
<dbReference type="SMART" id="SM00847">
    <property type="entry name" value="HA2"/>
    <property type="match status" value="1"/>
</dbReference>
<dbReference type="Gene3D" id="3.40.50.300">
    <property type="entry name" value="P-loop containing nucleotide triphosphate hydrolases"/>
    <property type="match status" value="2"/>
</dbReference>
<dbReference type="InterPro" id="IPR003593">
    <property type="entry name" value="AAA+_ATPase"/>
</dbReference>
<dbReference type="Pfam" id="PF00270">
    <property type="entry name" value="DEAD"/>
    <property type="match status" value="1"/>
</dbReference>
<keyword evidence="2" id="KW-0378">Hydrolase</keyword>
<dbReference type="SMART" id="SM00490">
    <property type="entry name" value="HELICc"/>
    <property type="match status" value="1"/>
</dbReference>
<dbReference type="InterPro" id="IPR027417">
    <property type="entry name" value="P-loop_NTPase"/>
</dbReference>
<dbReference type="PANTHER" id="PTHR18934:SF99">
    <property type="entry name" value="ATP-DEPENDENT RNA HELICASE DHX37-RELATED"/>
    <property type="match status" value="1"/>
</dbReference>
<dbReference type="FunFam" id="3.40.50.300:FF:001922">
    <property type="entry name" value="DEAH (Asp-Glu-Ala-His) box polypeptide 29"/>
    <property type="match status" value="1"/>
</dbReference>
<keyword evidence="10" id="KW-1185">Reference proteome</keyword>
<dbReference type="FunFam" id="1.20.120.1080:FF:000005">
    <property type="entry name" value="ATP-dependent helicase HrpA"/>
    <property type="match status" value="1"/>
</dbReference>
<proteinExistence type="predicted"/>
<dbReference type="InterPro" id="IPR011545">
    <property type="entry name" value="DEAD/DEAH_box_helicase_dom"/>
</dbReference>
<dbReference type="Pfam" id="PF21010">
    <property type="entry name" value="HA2_C"/>
    <property type="match status" value="1"/>
</dbReference>
<evidence type="ECO:0000256" key="5">
    <source>
        <dbReference type="SAM" id="Coils"/>
    </source>
</evidence>
<dbReference type="PROSITE" id="PS51192">
    <property type="entry name" value="HELICASE_ATP_BIND_1"/>
    <property type="match status" value="1"/>
</dbReference>
<keyword evidence="1" id="KW-0547">Nucleotide-binding</keyword>
<dbReference type="Pfam" id="PF04408">
    <property type="entry name" value="WHD_HA2"/>
    <property type="match status" value="1"/>
</dbReference>
<accession>A0A317N002</accession>
<dbReference type="InterPro" id="IPR011709">
    <property type="entry name" value="DEAD-box_helicase_OB_fold"/>
</dbReference>
<evidence type="ECO:0000256" key="1">
    <source>
        <dbReference type="ARBA" id="ARBA00022741"/>
    </source>
</evidence>
<sequence>MAAMEVAHEHLRQRRARLPQPGFDEALPVNIRRAEIAAAIREHQVVVVCGETGSGKTTQLPKICLQLGFGAAGLIGHTQPRRIAARSVAARIAEELGPQAAGLVGYKVRFNDRSGPDTAVKLMTDGILLAETQHDPQLDAYEVIILDEAHERSLNIDFLLGYLKKLLPRRPDLKLIITSATIDPERFARHFNDAPIIEVSGRTYPVEMRYRPLIGEDEDARDRDLQQAILDAIDELWTEGPGDVLVFLSGEREIRETAEALRKHHPPGVEVLPLFARLSAAEQNRVFQSHGRPRIVLATNVAETSLTVPGIRYVVDPGTARISRYSYRSKIQRLPVERVSQASANQRAGRCGRVQAGVCIRLYSQEDFAARPRFTDPEILRTNLAAVILQMAALKLGDPAAFPFVEAPDSRLIHDGYKLLQELEAVDERHQLTALGRELARLPIDPRLGRMILAARRFGCLADVLIVASALALQDPRERPLEAQQAADEKHRRFRDERSDFLGYLRLWDWWHAQAKKLTKSKLRELAKTSFLSYVRMREWHELHAQLSEVVASLAGEGEAAASAREIAPPPPEPGQKREESAWPANFAELHRALLTGLLGNIGLHQQEGHEFLGARGRKFRVWPGSGLAKKPPRWLAAAEIVETSQVYARTCARIEPEWLEELAAHLIKRSYAEPVWEKRAARVAATERVTLYGLPVVSGRRVNYGPIDPPVARELFIRHALVQREYSCAAAFFQHNAELVTEIEALETKARRRDVLVDEEAIFRFYDERIPPQVHSGVAFLKWLKQVEREQPQRLFMSREQLMAHAADDVTAARFPDHLLLGGIAFPLSYRFEPGAEDDGVTLTVPLAALNQLPEARCEWLVPGLLPERLAALLKSLPKDLRRRVVPVPDTVERLRDGLEPGDEPLIPALARALQRLTASEFPESAFDAAAVPAHLAMNFRVVDPDGTVLAGGRDLGALRRQLGDASRQAFGTLASAFRAAADKARKPVTTLGLAAAAPPQAPAPRAVDDAVARIERADVHDWDFGPLPAVLAFMRNGIELKGYPALVVEDERLAVRVLDTPARAASAHRAGLHRLISLRLREQVKYLRRNLPGLTQMALHYVGIGTQEQLRDDLLTAVLDRVFLSEGLPRERAAFEVMLERGRGQLMSIANEVCAQVGQALASCHEVRRRLRGKLPLSWMEVAKDVNEQLDALVYPGFISVTPAEWLQRLPIYMKAIELRLQRLDGRVEQDRARMAEAQRLWRWYRQRQAQLARRGGDDAELERFRWMLEELRVSLFAQELKTALPISVKRLEEQGEKVRV</sequence>
<evidence type="ECO:0000259" key="7">
    <source>
        <dbReference type="PROSITE" id="PS51192"/>
    </source>
</evidence>
<dbReference type="GO" id="GO:0003724">
    <property type="term" value="F:RNA helicase activity"/>
    <property type="evidence" value="ECO:0007669"/>
    <property type="project" value="InterPro"/>
</dbReference>
<dbReference type="SMART" id="SM00382">
    <property type="entry name" value="AAA"/>
    <property type="match status" value="1"/>
</dbReference>
<protein>
    <submittedName>
        <fullName evidence="9">ATP-dependent helicase HrpA</fullName>
    </submittedName>
</protein>
<evidence type="ECO:0000256" key="2">
    <source>
        <dbReference type="ARBA" id="ARBA00022801"/>
    </source>
</evidence>
<dbReference type="PROSITE" id="PS51194">
    <property type="entry name" value="HELICASE_CTER"/>
    <property type="match status" value="1"/>
</dbReference>
<keyword evidence="4" id="KW-0067">ATP-binding</keyword>
<dbReference type="InterPro" id="IPR007502">
    <property type="entry name" value="Helicase-assoc_dom"/>
</dbReference>
<dbReference type="CDD" id="cd18791">
    <property type="entry name" value="SF2_C_RHA"/>
    <property type="match status" value="1"/>
</dbReference>
<dbReference type="Pfam" id="PF00271">
    <property type="entry name" value="Helicase_C"/>
    <property type="match status" value="1"/>
</dbReference>
<dbReference type="Pfam" id="PF11898">
    <property type="entry name" value="DUF3418"/>
    <property type="match status" value="1"/>
</dbReference>
<dbReference type="InterPro" id="IPR048333">
    <property type="entry name" value="HA2_WH"/>
</dbReference>
<feature type="coiled-coil region" evidence="5">
    <location>
        <begin position="1216"/>
        <end position="1243"/>
    </location>
</feature>
<dbReference type="EMBL" id="QGTJ01000001">
    <property type="protein sequence ID" value="PWV65901.1"/>
    <property type="molecule type" value="Genomic_DNA"/>
</dbReference>
<gene>
    <name evidence="9" type="ORF">C7443_101387</name>
</gene>
<feature type="region of interest" description="Disordered" evidence="6">
    <location>
        <begin position="561"/>
        <end position="580"/>
    </location>
</feature>
<dbReference type="Pfam" id="PF07717">
    <property type="entry name" value="OB_NTP_bind"/>
    <property type="match status" value="1"/>
</dbReference>
<dbReference type="InterPro" id="IPR010222">
    <property type="entry name" value="RNA_helicase_HrpA"/>
</dbReference>
<feature type="domain" description="Helicase ATP-binding" evidence="7">
    <location>
        <begin position="37"/>
        <end position="200"/>
    </location>
</feature>
<evidence type="ECO:0000313" key="10">
    <source>
        <dbReference type="Proteomes" id="UP000246569"/>
    </source>
</evidence>
<dbReference type="SMART" id="SM00487">
    <property type="entry name" value="DEXDc"/>
    <property type="match status" value="1"/>
</dbReference>
<reference evidence="9 10" key="1">
    <citation type="submission" date="2018-05" db="EMBL/GenBank/DDBJ databases">
        <title>Genomic Encyclopedia of Type Strains, Phase IV (KMG-IV): sequencing the most valuable type-strain genomes for metagenomic binning, comparative biology and taxonomic classification.</title>
        <authorList>
            <person name="Goeker M."/>
        </authorList>
    </citation>
    <scope>NUCLEOTIDE SEQUENCE [LARGE SCALE GENOMIC DNA]</scope>
    <source>
        <strain evidence="9 10">DSM 23606</strain>
    </source>
</reference>
<dbReference type="FunFam" id="3.40.50.300:FF:000439">
    <property type="entry name" value="ATP-dependent RNA helicase HrpA"/>
    <property type="match status" value="1"/>
</dbReference>
<comment type="caution">
    <text evidence="9">The sequence shown here is derived from an EMBL/GenBank/DDBJ whole genome shotgun (WGS) entry which is preliminary data.</text>
</comment>
<dbReference type="NCBIfam" id="TIGR01967">
    <property type="entry name" value="DEAH_box_HrpA"/>
    <property type="match status" value="1"/>
</dbReference>
<dbReference type="InterPro" id="IPR024590">
    <property type="entry name" value="HrpA_C"/>
</dbReference>
<dbReference type="InterPro" id="IPR001650">
    <property type="entry name" value="Helicase_C-like"/>
</dbReference>
<dbReference type="GO" id="GO:0003723">
    <property type="term" value="F:RNA binding"/>
    <property type="evidence" value="ECO:0007669"/>
    <property type="project" value="TreeGrafter"/>
</dbReference>
<evidence type="ECO:0000313" key="9">
    <source>
        <dbReference type="EMBL" id="PWV65901.1"/>
    </source>
</evidence>
<dbReference type="SUPFAM" id="SSF52540">
    <property type="entry name" value="P-loop containing nucleoside triphosphate hydrolases"/>
    <property type="match status" value="1"/>
</dbReference>
<keyword evidence="5" id="KW-0175">Coiled coil</keyword>
<dbReference type="InterPro" id="IPR014001">
    <property type="entry name" value="Helicase_ATP-bd"/>
</dbReference>
<dbReference type="GO" id="GO:0005524">
    <property type="term" value="F:ATP binding"/>
    <property type="evidence" value="ECO:0007669"/>
    <property type="project" value="UniProtKB-KW"/>
</dbReference>
<evidence type="ECO:0000256" key="6">
    <source>
        <dbReference type="SAM" id="MobiDB-lite"/>
    </source>
</evidence>
<dbReference type="GO" id="GO:0016787">
    <property type="term" value="F:hydrolase activity"/>
    <property type="evidence" value="ECO:0007669"/>
    <property type="project" value="UniProtKB-KW"/>
</dbReference>
<name>A0A317N002_9GAMM</name>
<dbReference type="PANTHER" id="PTHR18934">
    <property type="entry name" value="ATP-DEPENDENT RNA HELICASE"/>
    <property type="match status" value="1"/>
</dbReference>
<evidence type="ECO:0000256" key="4">
    <source>
        <dbReference type="ARBA" id="ARBA00022840"/>
    </source>
</evidence>